<dbReference type="CDD" id="cd05379">
    <property type="entry name" value="CAP_bacterial"/>
    <property type="match status" value="1"/>
</dbReference>
<dbReference type="PANTHER" id="PTHR31157:SF1">
    <property type="entry name" value="SCP DOMAIN-CONTAINING PROTEIN"/>
    <property type="match status" value="1"/>
</dbReference>
<dbReference type="PANTHER" id="PTHR31157">
    <property type="entry name" value="SCP DOMAIN-CONTAINING PROTEIN"/>
    <property type="match status" value="1"/>
</dbReference>
<dbReference type="Gene3D" id="3.40.33.10">
    <property type="entry name" value="CAP"/>
    <property type="match status" value="1"/>
</dbReference>
<dbReference type="EMBL" id="JAAHFQ010000712">
    <property type="protein sequence ID" value="NER31069.1"/>
    <property type="molecule type" value="Genomic_DNA"/>
</dbReference>
<evidence type="ECO:0000313" key="2">
    <source>
        <dbReference type="EMBL" id="NER31069.1"/>
    </source>
</evidence>
<organism evidence="2">
    <name type="scientific">Symploca sp. SIO1C4</name>
    <dbReference type="NCBI Taxonomy" id="2607765"/>
    <lineage>
        <taxon>Bacteria</taxon>
        <taxon>Bacillati</taxon>
        <taxon>Cyanobacteriota</taxon>
        <taxon>Cyanophyceae</taxon>
        <taxon>Coleofasciculales</taxon>
        <taxon>Coleofasciculaceae</taxon>
        <taxon>Symploca</taxon>
    </lineage>
</organism>
<dbReference type="Pfam" id="PF00188">
    <property type="entry name" value="CAP"/>
    <property type="match status" value="1"/>
</dbReference>
<proteinExistence type="predicted"/>
<accession>A0A6B3ND98</accession>
<dbReference type="InterPro" id="IPR035940">
    <property type="entry name" value="CAP_sf"/>
</dbReference>
<evidence type="ECO:0000259" key="1">
    <source>
        <dbReference type="Pfam" id="PF00188"/>
    </source>
</evidence>
<feature type="domain" description="SCP" evidence="1">
    <location>
        <begin position="29"/>
        <end position="173"/>
    </location>
</feature>
<gene>
    <name evidence="2" type="ORF">F6J89_26475</name>
</gene>
<sequence length="174" mass="20072">MHNSLRQQRRNSQPAQLSISGLEKKIHQLISYERRKYRLNSLQFDSQLADIARGHSKDMAKRNFFAHHTPEGKTPADRGIAANYHCRKDYGAYYTKGISENIFKSHLYSCVTYYNGVPYYDWMTQDKLANLAVNGWMSSPGHRKNILTATYDQEGIGVAVALERNEVYITQNFC</sequence>
<dbReference type="InterPro" id="IPR014044">
    <property type="entry name" value="CAP_dom"/>
</dbReference>
<name>A0A6B3ND98_9CYAN</name>
<comment type="caution">
    <text evidence="2">The sequence shown here is derived from an EMBL/GenBank/DDBJ whole genome shotgun (WGS) entry which is preliminary data.</text>
</comment>
<reference evidence="2" key="1">
    <citation type="submission" date="2019-11" db="EMBL/GenBank/DDBJ databases">
        <title>Genomic insights into an expanded diversity of filamentous marine cyanobacteria reveals the extraordinary biosynthetic potential of Moorea and Okeania.</title>
        <authorList>
            <person name="Ferreira Leao T."/>
            <person name="Wang M."/>
            <person name="Moss N."/>
            <person name="Da Silva R."/>
            <person name="Sanders J."/>
            <person name="Nurk S."/>
            <person name="Gurevich A."/>
            <person name="Humphrey G."/>
            <person name="Reher R."/>
            <person name="Zhu Q."/>
            <person name="Belda-Ferre P."/>
            <person name="Glukhov E."/>
            <person name="Rex R."/>
            <person name="Dorrestein P.C."/>
            <person name="Knight R."/>
            <person name="Pevzner P."/>
            <person name="Gerwick W.H."/>
            <person name="Gerwick L."/>
        </authorList>
    </citation>
    <scope>NUCLEOTIDE SEQUENCE</scope>
    <source>
        <strain evidence="2">SIO1C4</strain>
    </source>
</reference>
<protein>
    <submittedName>
        <fullName evidence="2">CAP domain-containing protein</fullName>
    </submittedName>
</protein>
<dbReference type="AlphaFoldDB" id="A0A6B3ND98"/>
<dbReference type="SUPFAM" id="SSF55797">
    <property type="entry name" value="PR-1-like"/>
    <property type="match status" value="1"/>
</dbReference>